<reference evidence="1" key="1">
    <citation type="journal article" date="2022" name="Int. J. Mol. Sci.">
        <title>Draft Genome of Tanacetum Coccineum: Genomic Comparison of Closely Related Tanacetum-Family Plants.</title>
        <authorList>
            <person name="Yamashiro T."/>
            <person name="Shiraishi A."/>
            <person name="Nakayama K."/>
            <person name="Satake H."/>
        </authorList>
    </citation>
    <scope>NUCLEOTIDE SEQUENCE</scope>
</reference>
<evidence type="ECO:0000313" key="1">
    <source>
        <dbReference type="EMBL" id="GJT63331.1"/>
    </source>
</evidence>
<keyword evidence="2" id="KW-1185">Reference proteome</keyword>
<accession>A0ABQ5FJ76</accession>
<name>A0ABQ5FJ76_9ASTR</name>
<sequence length="431" mass="48538">MLFFPRPFLPLVSDDILVALGTFLNQNLVRDSNFVRLLCWKGFDTHVWYLTSRRMSAFVSSSTSLWSASLLSGASPLILSVFCSMCFNSFNLCSVMKGEGVLRRFLEASLSSFVLLLSYRVSISQYSADSFGVMILDSICVNMAYHYAYLMHGGPSTIVIPEDSQRAKTPDTYSCRVYGLHESDSIWTCRMTVYFMVAGESLVQKESVSVLPSFIVVPAGISLELARAFLVIIWSFVGYDFFCFDPSSIIRIPSNESSSALSFLLLDVMYYEMCLRKLLLLAKMGSKLYLQIFVVEDASCDLYKLLLVKDMAAPTIPIFAEENLGDPINIRVDIIHLEPVAVVAFPTAAFVRTQAQHEEAIRGILEHLQGVPIKEEMSTLRFRMGMVEAENASLRGKIKTMEAIEMITRSQEKMARRKMERQLALVQESQQ</sequence>
<protein>
    <submittedName>
        <fullName evidence="1">Uncharacterized protein</fullName>
    </submittedName>
</protein>
<gene>
    <name evidence="1" type="ORF">Tco_1006864</name>
</gene>
<proteinExistence type="predicted"/>
<organism evidence="1 2">
    <name type="scientific">Tanacetum coccineum</name>
    <dbReference type="NCBI Taxonomy" id="301880"/>
    <lineage>
        <taxon>Eukaryota</taxon>
        <taxon>Viridiplantae</taxon>
        <taxon>Streptophyta</taxon>
        <taxon>Embryophyta</taxon>
        <taxon>Tracheophyta</taxon>
        <taxon>Spermatophyta</taxon>
        <taxon>Magnoliopsida</taxon>
        <taxon>eudicotyledons</taxon>
        <taxon>Gunneridae</taxon>
        <taxon>Pentapetalae</taxon>
        <taxon>asterids</taxon>
        <taxon>campanulids</taxon>
        <taxon>Asterales</taxon>
        <taxon>Asteraceae</taxon>
        <taxon>Asteroideae</taxon>
        <taxon>Anthemideae</taxon>
        <taxon>Anthemidinae</taxon>
        <taxon>Tanacetum</taxon>
    </lineage>
</organism>
<dbReference type="Proteomes" id="UP001151760">
    <property type="component" value="Unassembled WGS sequence"/>
</dbReference>
<reference evidence="1" key="2">
    <citation type="submission" date="2022-01" db="EMBL/GenBank/DDBJ databases">
        <authorList>
            <person name="Yamashiro T."/>
            <person name="Shiraishi A."/>
            <person name="Satake H."/>
            <person name="Nakayama K."/>
        </authorList>
    </citation>
    <scope>NUCLEOTIDE SEQUENCE</scope>
</reference>
<evidence type="ECO:0000313" key="2">
    <source>
        <dbReference type="Proteomes" id="UP001151760"/>
    </source>
</evidence>
<comment type="caution">
    <text evidence="1">The sequence shown here is derived from an EMBL/GenBank/DDBJ whole genome shotgun (WGS) entry which is preliminary data.</text>
</comment>
<dbReference type="EMBL" id="BQNB010017452">
    <property type="protein sequence ID" value="GJT63331.1"/>
    <property type="molecule type" value="Genomic_DNA"/>
</dbReference>